<proteinExistence type="predicted"/>
<dbReference type="PANTHER" id="PTHR43317">
    <property type="entry name" value="THERMOSPERMINE SYNTHASE ACAULIS5"/>
    <property type="match status" value="1"/>
</dbReference>
<evidence type="ECO:0008006" key="4">
    <source>
        <dbReference type="Google" id="ProtNLM"/>
    </source>
</evidence>
<dbReference type="EMBL" id="FNJR01000003">
    <property type="protein sequence ID" value="SDP37232.1"/>
    <property type="molecule type" value="Genomic_DNA"/>
</dbReference>
<evidence type="ECO:0000313" key="2">
    <source>
        <dbReference type="EMBL" id="SDP37232.1"/>
    </source>
</evidence>
<evidence type="ECO:0000256" key="1">
    <source>
        <dbReference type="ARBA" id="ARBA00023115"/>
    </source>
</evidence>
<gene>
    <name evidence="2" type="ORF">SAMN04487905_103400</name>
</gene>
<keyword evidence="3" id="KW-1185">Reference proteome</keyword>
<dbReference type="GO" id="GO:0006596">
    <property type="term" value="P:polyamine biosynthetic process"/>
    <property type="evidence" value="ECO:0007669"/>
    <property type="project" value="UniProtKB-KW"/>
</dbReference>
<dbReference type="AlphaFoldDB" id="A0A1H0S649"/>
<dbReference type="PANTHER" id="PTHR43317:SF3">
    <property type="entry name" value="BLR2883 PROTEIN"/>
    <property type="match status" value="1"/>
</dbReference>
<dbReference type="STRING" id="405564.SAMN04487905_103400"/>
<sequence length="295" mass="32119">MFVEVRIGFAGAGSPAGDAVSSSVRRGTSSTPWCDSAEGMPLVSARFEELDWRETPIGLISLRRRWDRALERDVHEIKLDEEFLMSSLFTVAEVELARLGLAASSAAELDVVVGGLGLGYTARAVLGDPRVRSLRVVESLGEVIEWHRRGLLPLGSELTSDSRTRLVHGDFFDMAASEVGFDTGTSRRRFHAVLLDIDHSPNHVLDPGHAWLYEVEGLRRLAEHLEPGGVFALWSDDPPSEEFTAALSEVFDTVRAHVVTFDNPYTGGESGNTVYTAVLGHPGRPVGESTEPPTA</sequence>
<dbReference type="InterPro" id="IPR029063">
    <property type="entry name" value="SAM-dependent_MTases_sf"/>
</dbReference>
<name>A0A1H0S649_9ACTN</name>
<dbReference type="Gene3D" id="3.40.50.150">
    <property type="entry name" value="Vaccinia Virus protein VP39"/>
    <property type="match status" value="1"/>
</dbReference>
<evidence type="ECO:0000313" key="3">
    <source>
        <dbReference type="Proteomes" id="UP000199497"/>
    </source>
</evidence>
<protein>
    <recommendedName>
        <fullName evidence="4">Spermidine synthase</fullName>
    </recommendedName>
</protein>
<dbReference type="Proteomes" id="UP000199497">
    <property type="component" value="Unassembled WGS sequence"/>
</dbReference>
<accession>A0A1H0S649</accession>
<keyword evidence="1" id="KW-0620">Polyamine biosynthesis</keyword>
<reference evidence="3" key="1">
    <citation type="submission" date="2016-10" db="EMBL/GenBank/DDBJ databases">
        <authorList>
            <person name="Varghese N."/>
            <person name="Submissions S."/>
        </authorList>
    </citation>
    <scope>NUCLEOTIDE SEQUENCE [LARGE SCALE GENOMIC DNA]</scope>
    <source>
        <strain evidence="3">DSM 46732</strain>
    </source>
</reference>
<dbReference type="SUPFAM" id="SSF53335">
    <property type="entry name" value="S-adenosyl-L-methionine-dependent methyltransferases"/>
    <property type="match status" value="1"/>
</dbReference>
<organism evidence="2 3">
    <name type="scientific">Actinopolyspora xinjiangensis</name>
    <dbReference type="NCBI Taxonomy" id="405564"/>
    <lineage>
        <taxon>Bacteria</taxon>
        <taxon>Bacillati</taxon>
        <taxon>Actinomycetota</taxon>
        <taxon>Actinomycetes</taxon>
        <taxon>Actinopolysporales</taxon>
        <taxon>Actinopolysporaceae</taxon>
        <taxon>Actinopolyspora</taxon>
    </lineage>
</organism>